<keyword evidence="2 6" id="KW-0963">Cytoplasm</keyword>
<dbReference type="NCBIfam" id="NF001030">
    <property type="entry name" value="PRK00110.1"/>
    <property type="match status" value="1"/>
</dbReference>
<dbReference type="InterPro" id="IPR026564">
    <property type="entry name" value="Transcrip_reg_TACO1-like_dom3"/>
</dbReference>
<evidence type="ECO:0000259" key="7">
    <source>
        <dbReference type="Pfam" id="PF01709"/>
    </source>
</evidence>
<dbReference type="Proteomes" id="UP000179245">
    <property type="component" value="Unassembled WGS sequence"/>
</dbReference>
<keyword evidence="5 6" id="KW-0804">Transcription</keyword>
<dbReference type="PANTHER" id="PTHR12532">
    <property type="entry name" value="TRANSLATIONAL ACTIVATOR OF CYTOCHROME C OXIDASE 1"/>
    <property type="match status" value="1"/>
</dbReference>
<comment type="caution">
    <text evidence="9">The sequence shown here is derived from an EMBL/GenBank/DDBJ whole genome shotgun (WGS) entry which is preliminary data.</text>
</comment>
<feature type="domain" description="TACO1/YebC-like N-terminal" evidence="8">
    <location>
        <begin position="5"/>
        <end position="75"/>
    </location>
</feature>
<dbReference type="SUPFAM" id="SSF75625">
    <property type="entry name" value="YebC-like"/>
    <property type="match status" value="1"/>
</dbReference>
<dbReference type="InterPro" id="IPR017856">
    <property type="entry name" value="Integrase-like_N"/>
</dbReference>
<keyword evidence="3 6" id="KW-0805">Transcription regulation</keyword>
<accession>A0A1G2QRN1</accession>
<dbReference type="NCBIfam" id="TIGR01033">
    <property type="entry name" value="YebC/PmpR family DNA-binding transcriptional regulator"/>
    <property type="match status" value="1"/>
</dbReference>
<dbReference type="FunFam" id="1.10.10.200:FF:000002">
    <property type="entry name" value="Probable transcriptional regulatory protein CLM62_37755"/>
    <property type="match status" value="1"/>
</dbReference>
<evidence type="ECO:0000256" key="6">
    <source>
        <dbReference type="HAMAP-Rule" id="MF_00693"/>
    </source>
</evidence>
<dbReference type="HAMAP" id="MF_00693">
    <property type="entry name" value="Transcrip_reg_TACO1"/>
    <property type="match status" value="1"/>
</dbReference>
<evidence type="ECO:0000256" key="4">
    <source>
        <dbReference type="ARBA" id="ARBA00023125"/>
    </source>
</evidence>
<comment type="similarity">
    <text evidence="1 6">Belongs to the TACO1 family.</text>
</comment>
<dbReference type="AlphaFoldDB" id="A0A1G2QRN1"/>
<dbReference type="Pfam" id="PF01709">
    <property type="entry name" value="Transcrip_reg"/>
    <property type="match status" value="1"/>
</dbReference>
<comment type="subcellular location">
    <subcellularLocation>
        <location evidence="6">Cytoplasm</location>
    </subcellularLocation>
</comment>
<reference evidence="9 10" key="1">
    <citation type="journal article" date="2016" name="Nat. Commun.">
        <title>Thousands of microbial genomes shed light on interconnected biogeochemical processes in an aquifer system.</title>
        <authorList>
            <person name="Anantharaman K."/>
            <person name="Brown C.T."/>
            <person name="Hug L.A."/>
            <person name="Sharon I."/>
            <person name="Castelle C.J."/>
            <person name="Probst A.J."/>
            <person name="Thomas B.C."/>
            <person name="Singh A."/>
            <person name="Wilkins M.J."/>
            <person name="Karaoz U."/>
            <person name="Brodie E.L."/>
            <person name="Williams K.H."/>
            <person name="Hubbard S.S."/>
            <person name="Banfield J.F."/>
        </authorList>
    </citation>
    <scope>NUCLEOTIDE SEQUENCE [LARGE SCALE GENOMIC DNA]</scope>
</reference>
<dbReference type="PANTHER" id="PTHR12532:SF6">
    <property type="entry name" value="TRANSCRIPTIONAL REGULATORY PROTEIN YEBC-RELATED"/>
    <property type="match status" value="1"/>
</dbReference>
<dbReference type="Pfam" id="PF20772">
    <property type="entry name" value="TACO1_YebC_N"/>
    <property type="match status" value="1"/>
</dbReference>
<evidence type="ECO:0000256" key="1">
    <source>
        <dbReference type="ARBA" id="ARBA00008724"/>
    </source>
</evidence>
<sequence>MSGHSHAKTIAHQKAVTDQKRGQIFSKVVKLITVAVREGGPNVETNYKLKVAIERARSFNTPNDNIERAIKQASGGLEGKELNEFLFEAYGPGGIALIIEGITDNKNRTLGEIKQILSQDNGKLAQEGSVRWLFERKGVIALVPENQSDDRKNKETLELKAIEAGAQDLVWRQDLLEIYVPVDSLQATKAALEKDGAKIDSASADWVAKDEVSIAETDRHRAEKLFDALDENSDVQDVYSNLKD</sequence>
<dbReference type="InterPro" id="IPR048300">
    <property type="entry name" value="TACO1_YebC-like_2nd/3rd_dom"/>
</dbReference>
<dbReference type="GO" id="GO:0005829">
    <property type="term" value="C:cytosol"/>
    <property type="evidence" value="ECO:0007669"/>
    <property type="project" value="TreeGrafter"/>
</dbReference>
<feature type="domain" description="TACO1/YebC-like second and third" evidence="7">
    <location>
        <begin position="83"/>
        <end position="242"/>
    </location>
</feature>
<keyword evidence="4 6" id="KW-0238">DNA-binding</keyword>
<dbReference type="STRING" id="1802443.A2117_02435"/>
<dbReference type="Gene3D" id="1.10.10.200">
    <property type="match status" value="1"/>
</dbReference>
<evidence type="ECO:0000313" key="9">
    <source>
        <dbReference type="EMBL" id="OHA62809.1"/>
    </source>
</evidence>
<name>A0A1G2QRN1_9BACT</name>
<dbReference type="InterPro" id="IPR002876">
    <property type="entry name" value="Transcrip_reg_TACO1-like"/>
</dbReference>
<organism evidence="9 10">
    <name type="scientific">Candidatus Wildermuthbacteria bacterium GWA2_46_15</name>
    <dbReference type="NCBI Taxonomy" id="1802443"/>
    <lineage>
        <taxon>Bacteria</taxon>
        <taxon>Candidatus Wildermuthiibacteriota</taxon>
    </lineage>
</organism>
<dbReference type="InterPro" id="IPR049083">
    <property type="entry name" value="TACO1_YebC_N"/>
</dbReference>
<gene>
    <name evidence="9" type="ORF">A2117_02435</name>
</gene>
<dbReference type="GO" id="GO:0003677">
    <property type="term" value="F:DNA binding"/>
    <property type="evidence" value="ECO:0007669"/>
    <property type="project" value="UniProtKB-UniRule"/>
</dbReference>
<evidence type="ECO:0000313" key="10">
    <source>
        <dbReference type="Proteomes" id="UP000179245"/>
    </source>
</evidence>
<dbReference type="Gene3D" id="3.30.70.980">
    <property type="match status" value="2"/>
</dbReference>
<protein>
    <recommendedName>
        <fullName evidence="6">Probable transcriptional regulatory protein A2117_02435</fullName>
    </recommendedName>
</protein>
<proteinExistence type="inferred from homology"/>
<dbReference type="GO" id="GO:0006355">
    <property type="term" value="P:regulation of DNA-templated transcription"/>
    <property type="evidence" value="ECO:0007669"/>
    <property type="project" value="UniProtKB-UniRule"/>
</dbReference>
<evidence type="ECO:0000256" key="3">
    <source>
        <dbReference type="ARBA" id="ARBA00023015"/>
    </source>
</evidence>
<evidence type="ECO:0000256" key="5">
    <source>
        <dbReference type="ARBA" id="ARBA00023163"/>
    </source>
</evidence>
<evidence type="ECO:0000259" key="8">
    <source>
        <dbReference type="Pfam" id="PF20772"/>
    </source>
</evidence>
<dbReference type="EMBL" id="MHTO01000003">
    <property type="protein sequence ID" value="OHA62809.1"/>
    <property type="molecule type" value="Genomic_DNA"/>
</dbReference>
<evidence type="ECO:0000256" key="2">
    <source>
        <dbReference type="ARBA" id="ARBA00022490"/>
    </source>
</evidence>
<dbReference type="InterPro" id="IPR029072">
    <property type="entry name" value="YebC-like"/>
</dbReference>
<dbReference type="NCBIfam" id="NF009044">
    <property type="entry name" value="PRK12378.1"/>
    <property type="match status" value="1"/>
</dbReference>